<dbReference type="InterPro" id="IPR000148">
    <property type="entry name" value="Papilloma_E7"/>
</dbReference>
<dbReference type="GO" id="GO:0039502">
    <property type="term" value="P:symbiont-mediated suppression of host type I interferon-mediated signaling pathway"/>
    <property type="evidence" value="ECO:0007669"/>
    <property type="project" value="UniProtKB-UniRule"/>
</dbReference>
<comment type="similarity">
    <text evidence="18">Belongs to the papillomaviridae E7 protein family.</text>
</comment>
<evidence type="ECO:0000256" key="10">
    <source>
        <dbReference type="ARBA" id="ARBA00023015"/>
    </source>
</evidence>
<keyword evidence="3 18" id="KW-1048">Host nucleus</keyword>
<keyword evidence="4 18" id="KW-0945">Host-virus interaction</keyword>
<dbReference type="GO" id="GO:0039645">
    <property type="term" value="P:symbiont-mediated perturbation of host cell cycle G1/S transition checkpoint"/>
    <property type="evidence" value="ECO:0007669"/>
    <property type="project" value="UniProtKB-UniRule"/>
</dbReference>
<evidence type="ECO:0000256" key="8">
    <source>
        <dbReference type="ARBA" id="ARBA00022830"/>
    </source>
</evidence>
<comment type="caution">
    <text evidence="18">Lacks conserved residue(s) required for the propagation of feature annotation.</text>
</comment>
<keyword evidence="12 18" id="KW-0010">Activator</keyword>
<keyword evidence="2 18" id="KW-0244">Early protein</keyword>
<dbReference type="GO" id="GO:0030430">
    <property type="term" value="C:host cell cytoplasm"/>
    <property type="evidence" value="ECO:0007669"/>
    <property type="project" value="UniProtKB-SubCell"/>
</dbReference>
<feature type="short sequence motif" description="Nuclear export signal" evidence="18">
    <location>
        <begin position="62"/>
        <end position="70"/>
    </location>
</feature>
<evidence type="ECO:0000256" key="16">
    <source>
        <dbReference type="ARBA" id="ARBA00023280"/>
    </source>
</evidence>
<dbReference type="Pfam" id="PF00527">
    <property type="entry name" value="E7"/>
    <property type="match status" value="1"/>
</dbReference>
<dbReference type="GO" id="GO:0019904">
    <property type="term" value="F:protein domain specific binding"/>
    <property type="evidence" value="ECO:0007669"/>
    <property type="project" value="UniProtKB-UniRule"/>
</dbReference>
<gene>
    <name evidence="18" type="primary">E7</name>
</gene>
<evidence type="ECO:0000256" key="11">
    <source>
        <dbReference type="ARBA" id="ARBA00023125"/>
    </source>
</evidence>
<evidence type="ECO:0000256" key="5">
    <source>
        <dbReference type="ARBA" id="ARBA00022632"/>
    </source>
</evidence>
<evidence type="ECO:0000256" key="12">
    <source>
        <dbReference type="ARBA" id="ARBA00023159"/>
    </source>
</evidence>
<evidence type="ECO:0000256" key="3">
    <source>
        <dbReference type="ARBA" id="ARBA00022562"/>
    </source>
</evidence>
<keyword evidence="13 18" id="KW-0804">Transcription</keyword>
<comment type="subcellular location">
    <subcellularLocation>
        <location evidence="18">Host cytoplasm</location>
    </subcellularLocation>
    <subcellularLocation>
        <location evidence="18">Host nucleus</location>
    </subcellularLocation>
    <text evidence="18">Predominantly found in the host nucleus.</text>
</comment>
<dbReference type="SUPFAM" id="SSF161234">
    <property type="entry name" value="E7 C-terminal domain-like"/>
    <property type="match status" value="1"/>
</dbReference>
<dbReference type="Proteomes" id="UP000136617">
    <property type="component" value="Segment"/>
</dbReference>
<evidence type="ECO:0000256" key="13">
    <source>
        <dbReference type="ARBA" id="ARBA00023163"/>
    </source>
</evidence>
<keyword evidence="5 18" id="KW-1090">Inhibition of host innate immune response by virus</keyword>
<evidence type="ECO:0000256" key="14">
    <source>
        <dbReference type="ARBA" id="ARBA00023200"/>
    </source>
</evidence>
<keyword evidence="9 18" id="KW-0862">Zinc</keyword>
<evidence type="ECO:0000256" key="4">
    <source>
        <dbReference type="ARBA" id="ARBA00022581"/>
    </source>
</evidence>
<dbReference type="OrthoDB" id="28045at10239"/>
<keyword evidence="17 18" id="KW-1078">G1/S host cell cycle checkpoint dysregulation by virus</keyword>
<dbReference type="Gene3D" id="3.30.160.330">
    <property type="match status" value="1"/>
</dbReference>
<comment type="subunit">
    <text evidence="18">Homodimer. Homooligomer. Interacts with host RB1; this interaction induces dissociation of RB1-E2F1 complex thereby disrupting RB1 activity. Interacts with host EP300; this interaction represses EP300 transcriptional activity. Interacts with protein E2; this interaction inhibits E7 oncogenic activity. Interacts with host TMEM173/STING; this interaction impairs the ability of TMEM173/STING to sense cytosolic DNA and promote the production of type I interferon (IFN-alpha and IFN-beta).</text>
</comment>
<evidence type="ECO:0000256" key="7">
    <source>
        <dbReference type="ARBA" id="ARBA00022771"/>
    </source>
</evidence>
<keyword evidence="8 18" id="KW-1114">Inhibition of host interferon signaling pathway by virus</keyword>
<protein>
    <recommendedName>
        <fullName evidence="18">Protein E7</fullName>
    </recommendedName>
</protein>
<dbReference type="GO" id="GO:0006351">
    <property type="term" value="P:DNA-templated transcription"/>
    <property type="evidence" value="ECO:0007669"/>
    <property type="project" value="UniProtKB-UniRule"/>
</dbReference>
<keyword evidence="6 18" id="KW-0479">Metal-binding</keyword>
<evidence type="ECO:0000256" key="15">
    <source>
        <dbReference type="ARBA" id="ARBA00023258"/>
    </source>
</evidence>
<name>X2DEW6_9PAPI</name>
<evidence type="ECO:0000313" key="20">
    <source>
        <dbReference type="Proteomes" id="UP000136617"/>
    </source>
</evidence>
<dbReference type="GO" id="GO:0042025">
    <property type="term" value="C:host cell nucleus"/>
    <property type="evidence" value="ECO:0007669"/>
    <property type="project" value="UniProtKB-SubCell"/>
</dbReference>
<keyword evidence="10 18" id="KW-0805">Transcription regulation</keyword>
<evidence type="ECO:0000256" key="18">
    <source>
        <dbReference type="HAMAP-Rule" id="MF_04004"/>
    </source>
</evidence>
<evidence type="ECO:0000256" key="17">
    <source>
        <dbReference type="ARBA" id="ARBA00023309"/>
    </source>
</evidence>
<dbReference type="PIRSF" id="PIRSF003407">
    <property type="entry name" value="Papvi_E7"/>
    <property type="match status" value="1"/>
</dbReference>
<accession>X2DEW6</accession>
<comment type="PTM">
    <text evidence="18">Highly phosphorylated.</text>
</comment>
<dbReference type="GO" id="GO:0008270">
    <property type="term" value="F:zinc ion binding"/>
    <property type="evidence" value="ECO:0007669"/>
    <property type="project" value="UniProtKB-KW"/>
</dbReference>
<keyword evidence="11 18" id="KW-0238">DNA-binding</keyword>
<comment type="function">
    <text evidence="18">Plays a role in viral genome replication by driving entry of quiescent cells into the cell cycle. Stimulation of progression from G1 to S phase allows the virus to efficiently use the cellular DNA replicating machinery to achieve viral genome replication. E7 protein has both transforming and trans-activating activities. Induces the disassembly of the E2F1 transcription factor from RB1, with subsequent transcriptional activation of E2F1-regulated S-phase genes. Interferes with host histone deacetylation mediated by HDAC1 and HDAC2, leading to transcription activation. Plays also a role in the inhibition of both antiviral and antiproliferative functions of host interferon alpha. Interaction with host TMEM173/STING impairs the ability of TMEM173/STING to sense cytosolic DNA and promote the production of type I interferon (IFN-alpha and IFN-beta).</text>
</comment>
<dbReference type="RefSeq" id="YP_009022079.1">
    <property type="nucleotide sequence ID" value="NC_023895.1"/>
</dbReference>
<dbReference type="GO" id="GO:0003677">
    <property type="term" value="F:DNA binding"/>
    <property type="evidence" value="ECO:0007669"/>
    <property type="project" value="UniProtKB-UniRule"/>
</dbReference>
<dbReference type="EMBL" id="KC876045">
    <property type="protein sequence ID" value="AHL46425.1"/>
    <property type="molecule type" value="Genomic_DNA"/>
</dbReference>
<evidence type="ECO:0000256" key="2">
    <source>
        <dbReference type="ARBA" id="ARBA00022518"/>
    </source>
</evidence>
<keyword evidence="15" id="KW-0922">Interferon antiviral system evasion</keyword>
<feature type="zinc finger region" evidence="18">
    <location>
        <begin position="44"/>
        <end position="80"/>
    </location>
</feature>
<organism evidence="19 20">
    <name type="scientific">Rupicapra rupicapra papillomavirus 1</name>
    <dbReference type="NCBI Taxonomy" id="1163708"/>
    <lineage>
        <taxon>Viruses</taxon>
        <taxon>Monodnaviria</taxon>
        <taxon>Shotokuvirae</taxon>
        <taxon>Cossaviricota</taxon>
        <taxon>Papovaviricetes</taxon>
        <taxon>Zurhausenvirales</taxon>
        <taxon>Papillomaviridae</taxon>
        <taxon>Firstpapillomavirinae</taxon>
        <taxon>Dyokappapapillomavirus</taxon>
        <taxon>Dyokappapapillomavirus 2</taxon>
    </lineage>
</organism>
<keyword evidence="16 18" id="KW-0899">Viral immunoevasion</keyword>
<keyword evidence="1 18" id="KW-1121">Modulation of host cell cycle by virus</keyword>
<evidence type="ECO:0000313" key="19">
    <source>
        <dbReference type="EMBL" id="AHL46425.1"/>
    </source>
</evidence>
<reference evidence="19 20" key="1">
    <citation type="journal article" date="2014" name="Vet. Microbiol.">
        <title>A novel papillomavirus isolated from a nasal neoplasia in an Italian free-ranging chamois (Rupicapra r. rupicapra).</title>
        <authorList>
            <person name="Mengual-Chulia B."/>
            <person name="Domenis L."/>
            <person name="Robetto S."/>
            <person name="Bravo I.G."/>
        </authorList>
    </citation>
    <scope>NUCLEOTIDE SEQUENCE [LARGE SCALE GENOMIC DNA]</scope>
</reference>
<evidence type="ECO:0000256" key="6">
    <source>
        <dbReference type="ARBA" id="ARBA00022723"/>
    </source>
</evidence>
<evidence type="ECO:0000256" key="1">
    <source>
        <dbReference type="ARBA" id="ARBA00022504"/>
    </source>
</evidence>
<keyword evidence="20" id="KW-1185">Reference proteome</keyword>
<keyword evidence="7 18" id="KW-0863">Zinc-finger</keyword>
<dbReference type="GO" id="GO:0052170">
    <property type="term" value="P:symbiont-mediated suppression of host innate immune response"/>
    <property type="evidence" value="ECO:0007669"/>
    <property type="project" value="UniProtKB-KW"/>
</dbReference>
<dbReference type="KEGG" id="vg:18983202"/>
<dbReference type="GO" id="GO:0003700">
    <property type="term" value="F:DNA-binding transcription factor activity"/>
    <property type="evidence" value="ECO:0007669"/>
    <property type="project" value="UniProtKB-UniRule"/>
</dbReference>
<sequence>MRGQQPTLPDVVLHELPEPVSLFCEEQLEEEEEQGAQYTVYTVCGRCRHRLKLNICASAESRRAFESLLLGDLQILCLPCGD</sequence>
<evidence type="ECO:0000256" key="9">
    <source>
        <dbReference type="ARBA" id="ARBA00022833"/>
    </source>
</evidence>
<keyword evidence="14 18" id="KW-1035">Host cytoplasm</keyword>
<dbReference type="HAMAP" id="MF_04004">
    <property type="entry name" value="PPV_E7"/>
    <property type="match status" value="1"/>
</dbReference>
<proteinExistence type="inferred from homology"/>
<comment type="domain">
    <text evidence="18">The E7 terminal domain is an intrinsically disordered domain, whose flexibility and conformational transitions confer target adaptability to the oncoprotein. It allows adaptation to a variety of protein targets and exposes the PEST degradation sequence that regulates its turnover in the cell.</text>
</comment>
<feature type="short sequence motif" description="LXCXE motif; interaction with host RB1 and TMEM173/STING" evidence="18">
    <location>
        <begin position="22"/>
        <end position="26"/>
    </location>
</feature>